<dbReference type="InterPro" id="IPR040632">
    <property type="entry name" value="Sulfotransfer_4"/>
</dbReference>
<dbReference type="InterPro" id="IPR027417">
    <property type="entry name" value="P-loop_NTPase"/>
</dbReference>
<feature type="chain" id="PRO_5031343976" description="Protein-tyrosine sulfotransferase" evidence="2">
    <location>
        <begin position="26"/>
        <end position="300"/>
    </location>
</feature>
<dbReference type="SUPFAM" id="SSF52540">
    <property type="entry name" value="P-loop containing nucleoside triphosphate hydrolases"/>
    <property type="match status" value="1"/>
</dbReference>
<keyword evidence="2" id="KW-0732">Signal</keyword>
<feature type="region of interest" description="Disordered" evidence="1">
    <location>
        <begin position="281"/>
        <end position="300"/>
    </location>
</feature>
<dbReference type="Pfam" id="PF17784">
    <property type="entry name" value="Sulfotransfer_4"/>
    <property type="match status" value="2"/>
</dbReference>
<dbReference type="EMBL" id="HBNR01043762">
    <property type="protein sequence ID" value="CAE4603996.1"/>
    <property type="molecule type" value="Transcribed_RNA"/>
</dbReference>
<proteinExistence type="predicted"/>
<evidence type="ECO:0000313" key="3">
    <source>
        <dbReference type="EMBL" id="CAE4603996.1"/>
    </source>
</evidence>
<dbReference type="AlphaFoldDB" id="A0A7S4R5E2"/>
<name>A0A7S4R5E2_9DINO</name>
<sequence>MWLRAASGLLLCLHASALRWPEALALRWPGAFRARGIRVIGAGHQRTGTESMTAALLQLGYNPAHAQRFFARKPFKDPYTGLWLRDPSKRSAGGSMLLQRKTEVAGNLSRRAGGRPISEFLNQTVLSAWMDFANGGSLEPALQTLFDNGFDATTADMPTFAITKQLVERYPQAKVILTVHPRGADAWVEAMLGFCWTCTEDFTPWMGAYGSKFSPCIKSMLDRRGALLPEEREACAREYEEYNEDIKRSVPPHRLLVFSPGDGWDPLVRFLGVPRPPGPFPYVNRNSNGRRRRSSAAQHQ</sequence>
<dbReference type="PANTHER" id="PTHR36978">
    <property type="entry name" value="P-LOOP CONTAINING NUCLEOTIDE TRIPHOSPHATE HYDROLASE"/>
    <property type="match status" value="1"/>
</dbReference>
<gene>
    <name evidence="3" type="ORF">AMON00008_LOCUS30451</name>
</gene>
<evidence type="ECO:0000256" key="2">
    <source>
        <dbReference type="SAM" id="SignalP"/>
    </source>
</evidence>
<evidence type="ECO:0008006" key="4">
    <source>
        <dbReference type="Google" id="ProtNLM"/>
    </source>
</evidence>
<accession>A0A7S4R5E2</accession>
<protein>
    <recommendedName>
        <fullName evidence="4">Protein-tyrosine sulfotransferase</fullName>
    </recommendedName>
</protein>
<organism evidence="3">
    <name type="scientific">Alexandrium monilatum</name>
    <dbReference type="NCBI Taxonomy" id="311494"/>
    <lineage>
        <taxon>Eukaryota</taxon>
        <taxon>Sar</taxon>
        <taxon>Alveolata</taxon>
        <taxon>Dinophyceae</taxon>
        <taxon>Gonyaulacales</taxon>
        <taxon>Pyrocystaceae</taxon>
        <taxon>Alexandrium</taxon>
    </lineage>
</organism>
<dbReference type="Gene3D" id="3.40.50.300">
    <property type="entry name" value="P-loop containing nucleotide triphosphate hydrolases"/>
    <property type="match status" value="1"/>
</dbReference>
<dbReference type="PANTHER" id="PTHR36978:SF4">
    <property type="entry name" value="P-LOOP CONTAINING NUCLEOSIDE TRIPHOSPHATE HYDROLASE PROTEIN"/>
    <property type="match status" value="1"/>
</dbReference>
<evidence type="ECO:0000256" key="1">
    <source>
        <dbReference type="SAM" id="MobiDB-lite"/>
    </source>
</evidence>
<reference evidence="3" key="1">
    <citation type="submission" date="2021-01" db="EMBL/GenBank/DDBJ databases">
        <authorList>
            <person name="Corre E."/>
            <person name="Pelletier E."/>
            <person name="Niang G."/>
            <person name="Scheremetjew M."/>
            <person name="Finn R."/>
            <person name="Kale V."/>
            <person name="Holt S."/>
            <person name="Cochrane G."/>
            <person name="Meng A."/>
            <person name="Brown T."/>
            <person name="Cohen L."/>
        </authorList>
    </citation>
    <scope>NUCLEOTIDE SEQUENCE</scope>
    <source>
        <strain evidence="3">CCMP3105</strain>
    </source>
</reference>
<feature type="signal peptide" evidence="2">
    <location>
        <begin position="1"/>
        <end position="25"/>
    </location>
</feature>